<dbReference type="Gene3D" id="3.75.10.10">
    <property type="entry name" value="L-arginine/glycine Amidinotransferase, Chain A"/>
    <property type="match status" value="1"/>
</dbReference>
<evidence type="ECO:0008006" key="3">
    <source>
        <dbReference type="Google" id="ProtNLM"/>
    </source>
</evidence>
<dbReference type="SUPFAM" id="SSF55909">
    <property type="entry name" value="Pentein"/>
    <property type="match status" value="1"/>
</dbReference>
<sequence length="385" mass="43454">MNKTKKIRHLSLHSGTIPKKDGFYMQGEFDMQIATWLGWPSNLGTFHIKKAQLAIEKVARYISKYQRVNIIAHPSTWKGAYNLFKNDKNIFVIELISNDNWLRDIAPTFLIKHIGNQIYLRGLGWKFNGWGKPKEIKHDDDALLALKISNMLSIPFYEKFNFVCEGGSYSVDGKGTLITTEECLLNKNRNKNMSRKQIEDVLCNYLNVSKIIWLPYGVAADTDTDGHVDNMCVFAGVSKVLLTWPKGCGAADCVDKEQEKRSLAALDVLENSTDANGNPFTIYKIPHPTITSYTQNEVDHLPRVDGSYVRKVGDRLDASHVNLIITNKVIIVPTFNCSTDKEAIRILSEVFPTRKVVGVYAREILLGGGNIHCMSQQQPFSTYCS</sequence>
<dbReference type="EMBL" id="MN738945">
    <property type="protein sequence ID" value="QHT32595.1"/>
    <property type="molecule type" value="Genomic_DNA"/>
</dbReference>
<dbReference type="Pfam" id="PF04371">
    <property type="entry name" value="PAD_porph"/>
    <property type="match status" value="1"/>
</dbReference>
<protein>
    <recommendedName>
        <fullName evidence="3">Agmatine deiminase</fullName>
    </recommendedName>
</protein>
<dbReference type="GO" id="GO:0047632">
    <property type="term" value="F:agmatine deiminase activity"/>
    <property type="evidence" value="ECO:0007669"/>
    <property type="project" value="TreeGrafter"/>
</dbReference>
<dbReference type="PANTHER" id="PTHR31377:SF0">
    <property type="entry name" value="AGMATINE DEIMINASE-RELATED"/>
    <property type="match status" value="1"/>
</dbReference>
<dbReference type="GO" id="GO:0004668">
    <property type="term" value="F:protein-arginine deiminase activity"/>
    <property type="evidence" value="ECO:0007669"/>
    <property type="project" value="InterPro"/>
</dbReference>
<dbReference type="AlphaFoldDB" id="A0A6C0EZJ0"/>
<evidence type="ECO:0000256" key="1">
    <source>
        <dbReference type="ARBA" id="ARBA00022801"/>
    </source>
</evidence>
<reference evidence="2" key="1">
    <citation type="journal article" date="2020" name="Nature">
        <title>Giant virus diversity and host interactions through global metagenomics.</title>
        <authorList>
            <person name="Schulz F."/>
            <person name="Roux S."/>
            <person name="Paez-Espino D."/>
            <person name="Jungbluth S."/>
            <person name="Walsh D.A."/>
            <person name="Denef V.J."/>
            <person name="McMahon K.D."/>
            <person name="Konstantinidis K.T."/>
            <person name="Eloe-Fadrosh E.A."/>
            <person name="Kyrpides N.C."/>
            <person name="Woyke T."/>
        </authorList>
    </citation>
    <scope>NUCLEOTIDE SEQUENCE</scope>
    <source>
        <strain evidence="2">GVMAG-M-3300009161-30</strain>
    </source>
</reference>
<name>A0A6C0EZJ0_9ZZZZ</name>
<evidence type="ECO:0000313" key="2">
    <source>
        <dbReference type="EMBL" id="QHT32595.1"/>
    </source>
</evidence>
<proteinExistence type="predicted"/>
<dbReference type="GO" id="GO:0009446">
    <property type="term" value="P:putrescine biosynthetic process"/>
    <property type="evidence" value="ECO:0007669"/>
    <property type="project" value="InterPro"/>
</dbReference>
<accession>A0A6C0EZJ0</accession>
<dbReference type="PANTHER" id="PTHR31377">
    <property type="entry name" value="AGMATINE DEIMINASE-RELATED"/>
    <property type="match status" value="1"/>
</dbReference>
<organism evidence="2">
    <name type="scientific">viral metagenome</name>
    <dbReference type="NCBI Taxonomy" id="1070528"/>
    <lineage>
        <taxon>unclassified sequences</taxon>
        <taxon>metagenomes</taxon>
        <taxon>organismal metagenomes</taxon>
    </lineage>
</organism>
<keyword evidence="1" id="KW-0378">Hydrolase</keyword>
<dbReference type="InterPro" id="IPR007466">
    <property type="entry name" value="Peptidyl-Arg-deiminase_porph"/>
</dbReference>